<protein>
    <submittedName>
        <fullName evidence="1">Uncharacterized protein</fullName>
    </submittedName>
</protein>
<gene>
    <name evidence="1" type="ORF">AEAE_1049</name>
</gene>
<proteinExistence type="predicted"/>
<comment type="caution">
    <text evidence="1">The sequence shown here is derived from an EMBL/GenBank/DDBJ whole genome shotgun (WGS) entry which is preliminary data.</text>
</comment>
<evidence type="ECO:0000313" key="2">
    <source>
        <dbReference type="Proteomes" id="UP000228976"/>
    </source>
</evidence>
<organism evidence="1 2">
    <name type="scientific">Aeriscardovia aeriphila</name>
    <dbReference type="NCBI Taxonomy" id="218139"/>
    <lineage>
        <taxon>Bacteria</taxon>
        <taxon>Bacillati</taxon>
        <taxon>Actinomycetota</taxon>
        <taxon>Actinomycetes</taxon>
        <taxon>Bifidobacteriales</taxon>
        <taxon>Bifidobacteriaceae</taxon>
        <taxon>Aeriscardovia</taxon>
    </lineage>
</organism>
<dbReference type="Proteomes" id="UP000228976">
    <property type="component" value="Unassembled WGS sequence"/>
</dbReference>
<dbReference type="AlphaFoldDB" id="A0A261F7Z3"/>
<evidence type="ECO:0000313" key="1">
    <source>
        <dbReference type="EMBL" id="OZG55252.1"/>
    </source>
</evidence>
<keyword evidence="2" id="KW-1185">Reference proteome</keyword>
<sequence>MAGTFLFSPYFMKNFFNATRRDLRKRAMFLLSAYTSILFNNDLFFTITEVETLSNGLVSAAGSFIF</sequence>
<accession>A0A261F7Z3</accession>
<reference evidence="1 2" key="1">
    <citation type="journal article" date="2017" name="BMC Genomics">
        <title>Comparative genomic and phylogenomic analyses of the Bifidobacteriaceae family.</title>
        <authorList>
            <person name="Lugli G.A."/>
            <person name="Milani C."/>
            <person name="Turroni F."/>
            <person name="Duranti S."/>
            <person name="Mancabelli L."/>
            <person name="Mangifesta M."/>
            <person name="Ferrario C."/>
            <person name="Modesto M."/>
            <person name="Mattarelli P."/>
            <person name="Jiri K."/>
            <person name="van Sinderen D."/>
            <person name="Ventura M."/>
        </authorList>
    </citation>
    <scope>NUCLEOTIDE SEQUENCE [LARGE SCALE GENOMIC DNA]</scope>
    <source>
        <strain evidence="1 2">LMG 21773</strain>
    </source>
</reference>
<name>A0A261F7Z3_9BIFI</name>
<dbReference type="EMBL" id="MWWU01000003">
    <property type="protein sequence ID" value="OZG55252.1"/>
    <property type="molecule type" value="Genomic_DNA"/>
</dbReference>